<evidence type="ECO:0000313" key="2">
    <source>
        <dbReference type="Proteomes" id="UP001144297"/>
    </source>
</evidence>
<sequence>MDKNIKIWFDEQEDILYLSLKEGIAIDSEEVAENIRIEYDEKGSMIGIEILNISRMLATSIAKHLKDIIIIKAENPV</sequence>
<name>A0A9W6GH90_9BACT</name>
<evidence type="ECO:0000313" key="1">
    <source>
        <dbReference type="EMBL" id="GLI53766.1"/>
    </source>
</evidence>
<accession>A0A9W6GH90</accession>
<evidence type="ECO:0008006" key="3">
    <source>
        <dbReference type="Google" id="ProtNLM"/>
    </source>
</evidence>
<gene>
    <name evidence="1" type="ORF">TISLANDTSLP1_14590</name>
</gene>
<organism evidence="1 2">
    <name type="scientific">Thermodesulfovibrio yellowstonii</name>
    <dbReference type="NCBI Taxonomy" id="28262"/>
    <lineage>
        <taxon>Bacteria</taxon>
        <taxon>Pseudomonadati</taxon>
        <taxon>Nitrospirota</taxon>
        <taxon>Thermodesulfovibrionia</taxon>
        <taxon>Thermodesulfovibrionales</taxon>
        <taxon>Thermodesulfovibrionaceae</taxon>
        <taxon>Thermodesulfovibrio</taxon>
    </lineage>
</organism>
<dbReference type="PANTHER" id="PTHR37029:SF1">
    <property type="entry name" value="SSR1768 PROTEIN"/>
    <property type="match status" value="1"/>
</dbReference>
<proteinExistence type="predicted"/>
<dbReference type="AlphaFoldDB" id="A0A9W6GH90"/>
<dbReference type="PANTHER" id="PTHR37029">
    <property type="entry name" value="SSR1768 PROTEIN"/>
    <property type="match status" value="1"/>
</dbReference>
<dbReference type="Pfam" id="PF10049">
    <property type="entry name" value="DUF2283"/>
    <property type="match status" value="1"/>
</dbReference>
<dbReference type="Proteomes" id="UP001144297">
    <property type="component" value="Unassembled WGS sequence"/>
</dbReference>
<reference evidence="1" key="1">
    <citation type="submission" date="2022-12" db="EMBL/GenBank/DDBJ databases">
        <title>Reference genome sequencing for broad-spectrum identification of bacterial and archaeal isolates by mass spectrometry.</title>
        <authorList>
            <person name="Sekiguchi Y."/>
            <person name="Tourlousse D.M."/>
        </authorList>
    </citation>
    <scope>NUCLEOTIDE SEQUENCE</scope>
    <source>
        <strain evidence="1">TSL-P1</strain>
    </source>
</reference>
<dbReference type="InterPro" id="IPR019270">
    <property type="entry name" value="DUF2283"/>
</dbReference>
<keyword evidence="2" id="KW-1185">Reference proteome</keyword>
<dbReference type="EMBL" id="BSDX01000001">
    <property type="protein sequence ID" value="GLI53766.1"/>
    <property type="molecule type" value="Genomic_DNA"/>
</dbReference>
<protein>
    <recommendedName>
        <fullName evidence="3">DUF2283 domain-containing protein</fullName>
    </recommendedName>
</protein>
<comment type="caution">
    <text evidence="1">The sequence shown here is derived from an EMBL/GenBank/DDBJ whole genome shotgun (WGS) entry which is preliminary data.</text>
</comment>